<comment type="caution">
    <text evidence="1">The sequence shown here is derived from an EMBL/GenBank/DDBJ whole genome shotgun (WGS) entry which is preliminary data.</text>
</comment>
<evidence type="ECO:0000313" key="2">
    <source>
        <dbReference type="Proteomes" id="UP001359485"/>
    </source>
</evidence>
<organism evidence="1 2">
    <name type="scientific">Polyplax serrata</name>
    <name type="common">Common mouse louse</name>
    <dbReference type="NCBI Taxonomy" id="468196"/>
    <lineage>
        <taxon>Eukaryota</taxon>
        <taxon>Metazoa</taxon>
        <taxon>Ecdysozoa</taxon>
        <taxon>Arthropoda</taxon>
        <taxon>Hexapoda</taxon>
        <taxon>Insecta</taxon>
        <taxon>Pterygota</taxon>
        <taxon>Neoptera</taxon>
        <taxon>Paraneoptera</taxon>
        <taxon>Psocodea</taxon>
        <taxon>Troctomorpha</taxon>
        <taxon>Phthiraptera</taxon>
        <taxon>Anoplura</taxon>
        <taxon>Polyplacidae</taxon>
        <taxon>Polyplax</taxon>
    </lineage>
</organism>
<sequence length="80" mass="8796">MNKGPGTGTGSYPGQAVGSIDVQRRNCEHPDRTPCPVLYLVSLLLYRRFMWQDEPGDYDLGLGLCLALGPNVGRPNEKSF</sequence>
<protein>
    <submittedName>
        <fullName evidence="1">Uncharacterized protein</fullName>
    </submittedName>
</protein>
<evidence type="ECO:0000313" key="1">
    <source>
        <dbReference type="EMBL" id="KAK6624811.1"/>
    </source>
</evidence>
<accession>A0ABR1AQT5</accession>
<reference evidence="1 2" key="1">
    <citation type="submission" date="2023-09" db="EMBL/GenBank/DDBJ databases">
        <title>Genomes of two closely related lineages of the louse Polyplax serrata with different host specificities.</title>
        <authorList>
            <person name="Martinu J."/>
            <person name="Tarabai H."/>
            <person name="Stefka J."/>
            <person name="Hypsa V."/>
        </authorList>
    </citation>
    <scope>NUCLEOTIDE SEQUENCE [LARGE SCALE GENOMIC DNA]</scope>
    <source>
        <strain evidence="1">98ZLc_SE</strain>
    </source>
</reference>
<keyword evidence="2" id="KW-1185">Reference proteome</keyword>
<name>A0ABR1AQT5_POLSC</name>
<proteinExistence type="predicted"/>
<dbReference type="Proteomes" id="UP001359485">
    <property type="component" value="Unassembled WGS sequence"/>
</dbReference>
<gene>
    <name evidence="1" type="ORF">RUM44_011675</name>
</gene>
<dbReference type="EMBL" id="JAWJWF010000046">
    <property type="protein sequence ID" value="KAK6624811.1"/>
    <property type="molecule type" value="Genomic_DNA"/>
</dbReference>